<protein>
    <recommendedName>
        <fullName evidence="17">G-protein coupled receptors family 2 profile 2 domain-containing protein</fullName>
    </recommendedName>
</protein>
<keyword evidence="16" id="KW-1185">Reference proteome</keyword>
<dbReference type="PROSITE" id="PS50227">
    <property type="entry name" value="G_PROTEIN_RECEP_F2_3"/>
    <property type="match status" value="1"/>
</dbReference>
<organism evidence="15 16">
    <name type="scientific">Gambusia affinis</name>
    <name type="common">Western mosquitofish</name>
    <name type="synonym">Heterandria affinis</name>
    <dbReference type="NCBI Taxonomy" id="33528"/>
    <lineage>
        <taxon>Eukaryota</taxon>
        <taxon>Metazoa</taxon>
        <taxon>Chordata</taxon>
        <taxon>Craniata</taxon>
        <taxon>Vertebrata</taxon>
        <taxon>Euteleostomi</taxon>
        <taxon>Actinopterygii</taxon>
        <taxon>Neopterygii</taxon>
        <taxon>Teleostei</taxon>
        <taxon>Neoteleostei</taxon>
        <taxon>Acanthomorphata</taxon>
        <taxon>Ovalentaria</taxon>
        <taxon>Atherinomorphae</taxon>
        <taxon>Cyprinodontiformes</taxon>
        <taxon>Poeciliidae</taxon>
        <taxon>Poeciliinae</taxon>
        <taxon>Gambusia</taxon>
    </lineage>
</organism>
<dbReference type="InterPro" id="IPR001749">
    <property type="entry name" value="GPCR_2_GIP_rcpt"/>
</dbReference>
<feature type="transmembrane region" description="Helical" evidence="12">
    <location>
        <begin position="393"/>
        <end position="411"/>
    </location>
</feature>
<evidence type="ECO:0000256" key="11">
    <source>
        <dbReference type="SAM" id="MobiDB-lite"/>
    </source>
</evidence>
<dbReference type="InterPro" id="IPR017983">
    <property type="entry name" value="GPCR_2_secretin-like_CS"/>
</dbReference>
<dbReference type="Gene3D" id="4.10.1240.10">
    <property type="entry name" value="GPCR, family 2, extracellular hormone receptor domain"/>
    <property type="match status" value="1"/>
</dbReference>
<keyword evidence="5 12" id="KW-1133">Transmembrane helix</keyword>
<comment type="similarity">
    <text evidence="2">Belongs to the G-protein coupled receptor 2 family.</text>
</comment>
<dbReference type="PANTHER" id="PTHR45620:SF29">
    <property type="entry name" value="GLUCAGON RECEPTOR"/>
    <property type="match status" value="1"/>
</dbReference>
<dbReference type="FunFam" id="1.20.1070.10:FF:000133">
    <property type="entry name" value="Glucagon receptor a"/>
    <property type="match status" value="1"/>
</dbReference>
<feature type="transmembrane region" description="Helical" evidence="12">
    <location>
        <begin position="431"/>
        <end position="454"/>
    </location>
</feature>
<dbReference type="PANTHER" id="PTHR45620">
    <property type="entry name" value="PDF RECEPTOR-LIKE PROTEIN-RELATED"/>
    <property type="match status" value="1"/>
</dbReference>
<comment type="caution">
    <text evidence="15">The sequence shown here is derived from an EMBL/GenBank/DDBJ whole genome shotgun (WGS) entry which is preliminary data.</text>
</comment>
<feature type="domain" description="G-protein coupled receptors family 2 profile 2" evidence="14">
    <location>
        <begin position="269"/>
        <end position="534"/>
    </location>
</feature>
<evidence type="ECO:0000256" key="6">
    <source>
        <dbReference type="ARBA" id="ARBA00023040"/>
    </source>
</evidence>
<dbReference type="PROSITE" id="PS00649">
    <property type="entry name" value="G_PROTEIN_RECEP_F2_1"/>
    <property type="match status" value="1"/>
</dbReference>
<evidence type="ECO:0000256" key="10">
    <source>
        <dbReference type="ARBA" id="ARBA00023224"/>
    </source>
</evidence>
<keyword evidence="9" id="KW-0325">Glycoprotein</keyword>
<dbReference type="PRINTS" id="PR01129">
    <property type="entry name" value="GIPRECEPTOR"/>
</dbReference>
<dbReference type="CDD" id="cd15929">
    <property type="entry name" value="7tmB1_GlucagonR-like"/>
    <property type="match status" value="1"/>
</dbReference>
<dbReference type="PROSITE" id="PS00650">
    <property type="entry name" value="G_PROTEIN_RECEP_F2_2"/>
    <property type="match status" value="1"/>
</dbReference>
<proteinExistence type="inferred from homology"/>
<evidence type="ECO:0000313" key="15">
    <source>
        <dbReference type="EMBL" id="PWA14912.1"/>
    </source>
</evidence>
<comment type="subcellular location">
    <subcellularLocation>
        <location evidence="1">Cell membrane</location>
        <topology evidence="1">Multi-pass membrane protein</topology>
    </subcellularLocation>
</comment>
<evidence type="ECO:0000256" key="5">
    <source>
        <dbReference type="ARBA" id="ARBA00022989"/>
    </source>
</evidence>
<feature type="transmembrane region" description="Helical" evidence="12">
    <location>
        <begin position="304"/>
        <end position="321"/>
    </location>
</feature>
<dbReference type="Proteomes" id="UP000250572">
    <property type="component" value="Unassembled WGS sequence"/>
</dbReference>
<dbReference type="GO" id="GO:0016519">
    <property type="term" value="F:gastric inhibitory peptide receptor activity"/>
    <property type="evidence" value="ECO:0007669"/>
    <property type="project" value="InterPro"/>
</dbReference>
<name>A0A315UXG3_GAMAF</name>
<dbReference type="SUPFAM" id="SSF81321">
    <property type="entry name" value="Family A G protein-coupled receptor-like"/>
    <property type="match status" value="1"/>
</dbReference>
<dbReference type="GO" id="GO:0004967">
    <property type="term" value="F:glucagon receptor activity"/>
    <property type="evidence" value="ECO:0007669"/>
    <property type="project" value="TreeGrafter"/>
</dbReference>
<dbReference type="GO" id="GO:0007189">
    <property type="term" value="P:adenylate cyclase-activating G protein-coupled receptor signaling pathway"/>
    <property type="evidence" value="ECO:0007669"/>
    <property type="project" value="TreeGrafter"/>
</dbReference>
<evidence type="ECO:0000256" key="3">
    <source>
        <dbReference type="ARBA" id="ARBA00022475"/>
    </source>
</evidence>
<evidence type="ECO:0000313" key="16">
    <source>
        <dbReference type="Proteomes" id="UP000250572"/>
    </source>
</evidence>
<keyword evidence="6" id="KW-0297">G-protein coupled receptor</keyword>
<evidence type="ECO:0000256" key="4">
    <source>
        <dbReference type="ARBA" id="ARBA00022692"/>
    </source>
</evidence>
<evidence type="ECO:0000256" key="12">
    <source>
        <dbReference type="SAM" id="Phobius"/>
    </source>
</evidence>
<dbReference type="PROSITE" id="PS50261">
    <property type="entry name" value="G_PROTEIN_RECEP_F2_4"/>
    <property type="match status" value="1"/>
</dbReference>
<dbReference type="InterPro" id="IPR017981">
    <property type="entry name" value="GPCR_2-like_7TM"/>
</dbReference>
<feature type="transmembrane region" description="Helical" evidence="12">
    <location>
        <begin position="475"/>
        <end position="497"/>
    </location>
</feature>
<keyword evidence="3" id="KW-1003">Cell membrane</keyword>
<dbReference type="GO" id="GO:0005886">
    <property type="term" value="C:plasma membrane"/>
    <property type="evidence" value="ECO:0007669"/>
    <property type="project" value="UniProtKB-SubCell"/>
</dbReference>
<sequence>MSRFKNDCVVQQPKLSSSTFVNGDVRREDSAPLFAHSLYWDKLTSTLVLTAALWESAPAKSNAAYGLARLQTPANSTESTFLCEPRTRRSMGSSASDAKTDWNRMEFETPWGEIGPSLPHVGFLSLLVPTNPHLPSIGGMSQVCLLLALLTLSSCTKVSFANSLELVKEKWSNYKDNCTSLINSTPPATGLVCNRSFDLYACWPDGRPGTTVNVSCPTFLPWHRKVWRGLVYRICNEDGKWGPKNTSECEDDPGESGLQQQYGRILSKLRIMYTVGYSLSLGALLLALAILISFRKLHCMRNNIHMNLFASFILRAVSILIKDALLSLMLDPKSGSDAQTQAWVNIPAVMWCRGAMVMMQYSVIANNYWLLVEGIYLHSLLVITVFSEKKYFYIYLAIGWGAPLIFVLPWITVKYLYENIECWERNINMGYWWIIRSPILFAYLINFFIFIRIIKILMSKLRAHQMRYTDYKFRLAKSTLTLIPLLGIHAILFTFVIDESVPKGSMLRLIRLFCDLLFNSFQGLLVAILYCFVNKEVQSEMLKKWKRWKLGKDINEEYRHTHSQTPHVKSGSIATGNLTDLQDNNASDPSNDSPRANKANCHSSRSAAPEENRRLVVPYSNGTGKAKSAKNRQALQFTFPPQIGATSRGSSTTEGISLEDRAQHRSYPQEGDETSV</sequence>
<evidence type="ECO:0000256" key="8">
    <source>
        <dbReference type="ARBA" id="ARBA00023170"/>
    </source>
</evidence>
<keyword evidence="10" id="KW-0807">Transducer</keyword>
<feature type="region of interest" description="Disordered" evidence="11">
    <location>
        <begin position="560"/>
        <end position="676"/>
    </location>
</feature>
<dbReference type="PRINTS" id="PR00249">
    <property type="entry name" value="GPCRSECRETIN"/>
</dbReference>
<dbReference type="EMBL" id="NHOQ01002739">
    <property type="protein sequence ID" value="PWA14912.1"/>
    <property type="molecule type" value="Genomic_DNA"/>
</dbReference>
<dbReference type="GO" id="GO:0017046">
    <property type="term" value="F:peptide hormone binding"/>
    <property type="evidence" value="ECO:0007669"/>
    <property type="project" value="TreeGrafter"/>
</dbReference>
<keyword evidence="4 12" id="KW-0812">Transmembrane</keyword>
<evidence type="ECO:0000256" key="9">
    <source>
        <dbReference type="ARBA" id="ARBA00023180"/>
    </source>
</evidence>
<dbReference type="InterPro" id="IPR050332">
    <property type="entry name" value="GPCR_2"/>
</dbReference>
<evidence type="ECO:0000259" key="14">
    <source>
        <dbReference type="PROSITE" id="PS50261"/>
    </source>
</evidence>
<evidence type="ECO:0000256" key="2">
    <source>
        <dbReference type="ARBA" id="ARBA00005314"/>
    </source>
</evidence>
<feature type="compositionally biased region" description="Polar residues" evidence="11">
    <location>
        <begin position="563"/>
        <end position="606"/>
    </location>
</feature>
<evidence type="ECO:0000256" key="7">
    <source>
        <dbReference type="ARBA" id="ARBA00023136"/>
    </source>
</evidence>
<reference evidence="15 16" key="1">
    <citation type="journal article" date="2018" name="G3 (Bethesda)">
        <title>A High-Quality Reference Genome for the Invasive Mosquitofish Gambusia affinis Using a Chicago Library.</title>
        <authorList>
            <person name="Hoffberg S.L."/>
            <person name="Troendle N.J."/>
            <person name="Glenn T.C."/>
            <person name="Mahmud O."/>
            <person name="Louha S."/>
            <person name="Chalopin D."/>
            <person name="Bennetzen J.L."/>
            <person name="Mauricio R."/>
        </authorList>
    </citation>
    <scope>NUCLEOTIDE SEQUENCE [LARGE SCALE GENOMIC DNA]</scope>
    <source>
        <strain evidence="15">NE01/NJP1002.9</strain>
        <tissue evidence="15">Muscle</tissue>
    </source>
</reference>
<keyword evidence="8" id="KW-0675">Receptor</keyword>
<dbReference type="Pfam" id="PF02793">
    <property type="entry name" value="HRM"/>
    <property type="match status" value="1"/>
</dbReference>
<evidence type="ECO:0000256" key="1">
    <source>
        <dbReference type="ARBA" id="ARBA00004651"/>
    </source>
</evidence>
<evidence type="ECO:0008006" key="17">
    <source>
        <dbReference type="Google" id="ProtNLM"/>
    </source>
</evidence>
<dbReference type="SUPFAM" id="SSF111418">
    <property type="entry name" value="Hormone receptor domain"/>
    <property type="match status" value="1"/>
</dbReference>
<feature type="transmembrane region" description="Helical" evidence="12">
    <location>
        <begin position="509"/>
        <end position="533"/>
    </location>
</feature>
<evidence type="ECO:0000259" key="13">
    <source>
        <dbReference type="PROSITE" id="PS50227"/>
    </source>
</evidence>
<dbReference type="GO" id="GO:0007166">
    <property type="term" value="P:cell surface receptor signaling pathway"/>
    <property type="evidence" value="ECO:0007669"/>
    <property type="project" value="InterPro"/>
</dbReference>
<feature type="transmembrane region" description="Helical" evidence="12">
    <location>
        <begin position="368"/>
        <end position="386"/>
    </location>
</feature>
<accession>A0A315UXG3</accession>
<dbReference type="AlphaFoldDB" id="A0A315UXG3"/>
<feature type="compositionally biased region" description="Polar residues" evidence="11">
    <location>
        <begin position="644"/>
        <end position="655"/>
    </location>
</feature>
<keyword evidence="7 12" id="KW-0472">Membrane</keyword>
<gene>
    <name evidence="15" type="ORF">CCH79_00014293</name>
</gene>
<dbReference type="InterPro" id="IPR000832">
    <property type="entry name" value="GPCR_2_secretin-like"/>
</dbReference>
<dbReference type="Gene3D" id="1.20.1070.10">
    <property type="entry name" value="Rhodopsin 7-helix transmembrane proteins"/>
    <property type="match status" value="1"/>
</dbReference>
<dbReference type="SMART" id="SM00008">
    <property type="entry name" value="HormR"/>
    <property type="match status" value="1"/>
</dbReference>
<dbReference type="InterPro" id="IPR001879">
    <property type="entry name" value="GPCR_2_extracellular_dom"/>
</dbReference>
<dbReference type="Pfam" id="PF00002">
    <property type="entry name" value="7tm_2"/>
    <property type="match status" value="1"/>
</dbReference>
<feature type="domain" description="G-protein coupled receptors family 2 profile 1" evidence="13">
    <location>
        <begin position="177"/>
        <end position="253"/>
    </location>
</feature>
<dbReference type="STRING" id="33528.ENSGAFP00000027003"/>
<feature type="transmembrane region" description="Helical" evidence="12">
    <location>
        <begin position="271"/>
        <end position="292"/>
    </location>
</feature>
<dbReference type="InterPro" id="IPR036445">
    <property type="entry name" value="GPCR_2_extracell_dom_sf"/>
</dbReference>